<proteinExistence type="predicted"/>
<evidence type="ECO:0000313" key="2">
    <source>
        <dbReference type="Proteomes" id="UP000464323"/>
    </source>
</evidence>
<sequence>MNLKQYLNHLNRLVKNDPELLNCKIVSASDDEGNVVKEVHFSPSVCKWDPIEEAFDECGQRVICVN</sequence>
<accession>A0A6B9LQ60</accession>
<name>A0A6B9LQ60_9CAUD</name>
<dbReference type="Proteomes" id="UP000464323">
    <property type="component" value="Segment"/>
</dbReference>
<dbReference type="EMBL" id="MN732883">
    <property type="protein sequence ID" value="QHB48258.1"/>
    <property type="molecule type" value="Genomic_DNA"/>
</dbReference>
<evidence type="ECO:0000313" key="1">
    <source>
        <dbReference type="EMBL" id="QHB48258.1"/>
    </source>
</evidence>
<reference evidence="1 2" key="1">
    <citation type="submission" date="2019-11" db="EMBL/GenBank/DDBJ databases">
        <authorList>
            <person name="Shneider M.M."/>
            <person name="Evseev P.V."/>
            <person name="Timoshina O.Y."/>
            <person name="Mikhailova Y.V."/>
            <person name="Shelenkov A.A."/>
            <person name="Yanushevich Y."/>
            <person name="Shagin D.A."/>
            <person name="Popova A.V."/>
            <person name="Miroshnikov K.A."/>
        </authorList>
    </citation>
    <scope>NUCLEOTIDE SEQUENCE [LARGE SCALE GENOMIC DNA]</scope>
</reference>
<gene>
    <name evidence="1" type="ORF">Kimel_103</name>
</gene>
<protein>
    <submittedName>
        <fullName evidence="1">Uncharacterized protein</fullName>
    </submittedName>
</protein>
<organism evidence="1 2">
    <name type="scientific">Acinetobacter phage vB_AbaM_Kimel</name>
    <dbReference type="NCBI Taxonomy" id="2686303"/>
    <lineage>
        <taxon>Viruses</taxon>
        <taxon>Duplodnaviria</taxon>
        <taxon>Heunggongvirae</taxon>
        <taxon>Uroviricota</taxon>
        <taxon>Caudoviricetes</taxon>
        <taxon>Pantevenvirales</taxon>
        <taxon>Straboviridae</taxon>
        <taxon>Twarogvirinae</taxon>
        <taxon>Lazarusvirus</taxon>
        <taxon>Lazarusvirus kimel</taxon>
    </lineage>
</organism>
<keyword evidence="2" id="KW-1185">Reference proteome</keyword>